<keyword evidence="4" id="KW-1185">Reference proteome</keyword>
<dbReference type="InterPro" id="IPR013320">
    <property type="entry name" value="ConA-like_dom_sf"/>
</dbReference>
<dbReference type="PANTHER" id="PTHR10963">
    <property type="entry name" value="GLYCOSYL HYDROLASE-RELATED"/>
    <property type="match status" value="1"/>
</dbReference>
<keyword evidence="3" id="KW-0378">Hydrolase</keyword>
<sequence length="352" mass="37045">MSVQALTIAVRSADRTNYDFPGAIATKIRPAGTTFTSGSRTFPQGTYTYFVAYKTDGRWHNLSPVKTFTSGSATASPSPTASTSPTPTSVPAPSTPSPTATSGSSTPTATPTPTQPAASSAGAPLGIPGTWRQVFGDEFSGTTLDSTKWNPNWLGCPTCITKPVNSAELGAYAPSQVSVSGGSLHLTAIQQQTTANNGQTYAYRSGLVESNGKAEFTYGAFEARIYSPAAPGTTQIANWPAFWTDGQNWPTDGEMDVMEGLSGKACYHFHSPAGGPGGCASGDFTGWHTYGAEWKPGSVTYYYDGKQVGQITTGITSAPMYLILNNGVSDQHGGPRLTPADMMVDYVRVWQH</sequence>
<feature type="compositionally biased region" description="Low complexity" evidence="1">
    <location>
        <begin position="69"/>
        <end position="87"/>
    </location>
</feature>
<evidence type="ECO:0000313" key="3">
    <source>
        <dbReference type="EMBL" id="KAB1148152.1"/>
    </source>
</evidence>
<dbReference type="PROSITE" id="PS51762">
    <property type="entry name" value="GH16_2"/>
    <property type="match status" value="1"/>
</dbReference>
<dbReference type="GO" id="GO:0004553">
    <property type="term" value="F:hydrolase activity, hydrolyzing O-glycosyl compounds"/>
    <property type="evidence" value="ECO:0007669"/>
    <property type="project" value="InterPro"/>
</dbReference>
<dbReference type="Gene3D" id="2.60.120.200">
    <property type="match status" value="1"/>
</dbReference>
<evidence type="ECO:0000313" key="4">
    <source>
        <dbReference type="Proteomes" id="UP000442707"/>
    </source>
</evidence>
<gene>
    <name evidence="3" type="ORF">F7R91_09595</name>
</gene>
<feature type="domain" description="GH16" evidence="2">
    <location>
        <begin position="105"/>
        <end position="352"/>
    </location>
</feature>
<dbReference type="Pfam" id="PF26113">
    <property type="entry name" value="GH16_XgeA"/>
    <property type="match status" value="1"/>
</dbReference>
<proteinExistence type="predicted"/>
<organism evidence="3 4">
    <name type="scientific">Streptomyces luteolifulvus</name>
    <dbReference type="NCBI Taxonomy" id="2615112"/>
    <lineage>
        <taxon>Bacteria</taxon>
        <taxon>Bacillati</taxon>
        <taxon>Actinomycetota</taxon>
        <taxon>Actinomycetes</taxon>
        <taxon>Kitasatosporales</taxon>
        <taxon>Streptomycetaceae</taxon>
        <taxon>Streptomyces</taxon>
    </lineage>
</organism>
<feature type="region of interest" description="Disordered" evidence="1">
    <location>
        <begin position="69"/>
        <end position="127"/>
    </location>
</feature>
<evidence type="ECO:0000259" key="2">
    <source>
        <dbReference type="PROSITE" id="PS51762"/>
    </source>
</evidence>
<dbReference type="PANTHER" id="PTHR10963:SF60">
    <property type="entry name" value="GRAM-NEGATIVE BACTERIA-BINDING PROTEIN 1-RELATED"/>
    <property type="match status" value="1"/>
</dbReference>
<name>A0A6H9V4J7_9ACTN</name>
<dbReference type="Proteomes" id="UP000442707">
    <property type="component" value="Unassembled WGS sequence"/>
</dbReference>
<dbReference type="InterPro" id="IPR050546">
    <property type="entry name" value="Glycosyl_Hydrlase_16"/>
</dbReference>
<dbReference type="AlphaFoldDB" id="A0A6H9V4J7"/>
<evidence type="ECO:0000256" key="1">
    <source>
        <dbReference type="SAM" id="MobiDB-lite"/>
    </source>
</evidence>
<protein>
    <submittedName>
        <fullName evidence="3">Family 16 glycosylhydrolase</fullName>
    </submittedName>
</protein>
<accession>A0A6H9V4J7</accession>
<dbReference type="GO" id="GO:0005975">
    <property type="term" value="P:carbohydrate metabolic process"/>
    <property type="evidence" value="ECO:0007669"/>
    <property type="project" value="InterPro"/>
</dbReference>
<dbReference type="SUPFAM" id="SSF49899">
    <property type="entry name" value="Concanavalin A-like lectins/glucanases"/>
    <property type="match status" value="1"/>
</dbReference>
<reference evidence="3 4" key="1">
    <citation type="submission" date="2019-09" db="EMBL/GenBank/DDBJ databases">
        <title>Screening of Novel Bioactive Compounds from Soil-Associated.</title>
        <authorList>
            <person name="Zhao S."/>
        </authorList>
    </citation>
    <scope>NUCLEOTIDE SEQUENCE [LARGE SCALE GENOMIC DNA]</scope>
    <source>
        <strain evidence="3 4">HIT-DPA4</strain>
    </source>
</reference>
<feature type="compositionally biased region" description="Low complexity" evidence="1">
    <location>
        <begin position="97"/>
        <end position="124"/>
    </location>
</feature>
<dbReference type="EMBL" id="VZRB01000005">
    <property type="protein sequence ID" value="KAB1148152.1"/>
    <property type="molecule type" value="Genomic_DNA"/>
</dbReference>
<dbReference type="InterPro" id="IPR000757">
    <property type="entry name" value="Beta-glucanase-like"/>
</dbReference>
<dbReference type="CDD" id="cd08023">
    <property type="entry name" value="GH16_laminarinase_like"/>
    <property type="match status" value="1"/>
</dbReference>
<comment type="caution">
    <text evidence="3">The sequence shown here is derived from an EMBL/GenBank/DDBJ whole genome shotgun (WGS) entry which is preliminary data.</text>
</comment>